<dbReference type="EMBL" id="CP025057">
    <property type="protein sequence ID" value="AUB31770.1"/>
    <property type="molecule type" value="Genomic_DNA"/>
</dbReference>
<dbReference type="SUPFAM" id="SSF52540">
    <property type="entry name" value="P-loop containing nucleoside triphosphate hydrolases"/>
    <property type="match status" value="1"/>
</dbReference>
<gene>
    <name evidence="2" type="ORF">SFLOR_v1c07220</name>
</gene>
<keyword evidence="1" id="KW-1133">Transmembrane helix</keyword>
<keyword evidence="3" id="KW-1185">Reference proteome</keyword>
<name>A0A2K8SG25_9MOLU</name>
<keyword evidence="1" id="KW-0812">Transmembrane</keyword>
<feature type="transmembrane region" description="Helical" evidence="1">
    <location>
        <begin position="114"/>
        <end position="135"/>
    </location>
</feature>
<protein>
    <submittedName>
        <fullName evidence="2">Uncharacterized protein</fullName>
    </submittedName>
</protein>
<dbReference type="RefSeq" id="WP_100916739.1">
    <property type="nucleotide sequence ID" value="NZ_CP025057.1"/>
</dbReference>
<reference evidence="2 3" key="1">
    <citation type="submission" date="2017-12" db="EMBL/GenBank/DDBJ databases">
        <title>Complete genome sequence of Spiroplasma floricola 23-6 (ATCC 29989).</title>
        <authorList>
            <person name="Tsai Y.-M."/>
            <person name="Wu P.-S."/>
            <person name="Lo W.-S."/>
            <person name="Kuo C.-H."/>
        </authorList>
    </citation>
    <scope>NUCLEOTIDE SEQUENCE [LARGE SCALE GENOMIC DNA]</scope>
    <source>
        <strain evidence="2 3">23-6</strain>
    </source>
</reference>
<organism evidence="2 3">
    <name type="scientific">Spiroplasma floricola 23-6</name>
    <dbReference type="NCBI Taxonomy" id="1336749"/>
    <lineage>
        <taxon>Bacteria</taxon>
        <taxon>Bacillati</taxon>
        <taxon>Mycoplasmatota</taxon>
        <taxon>Mollicutes</taxon>
        <taxon>Entomoplasmatales</taxon>
        <taxon>Spiroplasmataceae</taxon>
        <taxon>Spiroplasma</taxon>
    </lineage>
</organism>
<sequence>MNYIEKSSHYKKYFEEEYKKILIKGDYGSGKTTSLKDYIKDSEVTYKEIWINASLFNPQNDLIKDLIDNYIPSKYSWTWTKSLVFNYIKTSLNMILSIISFITSWFIIDKFNASPWYWLVPISISIATVFLFFFWNGNKSDIKVLINYFCKYDLIIFDDINRIEDKNLKLRIYNLISSALEFVKENNTTKFIFIDSPESEILNIDFEEKYFDLILLKKASKKNIKDIIIKSKILKDNLNNVFIKKIIKIGNFRITNNFVEKFTHFENTFKNMETLKSLFKINDLICIFYLKYVDELFYENIIKSEIEKSKLYNNINFFDLELKEYEEYGPLGNKQKKQVYETKNLPKNIYSDYLFGNLLLEENNFLNLKNNTDIFFDIVENQENYSFLSGLSFNVSDIIKKYYQWKIDIDFDINSDDLREFFKLLLLLKINSSNLYELIKEFFYIPLDENFFSNYSNFEDMKYFIDSIKNKIWFSSYQEKVDLICTWNHIIQNIFSKNYKIKDTTDIKELNNFIIVYFILNKCVENDDEHYVKEFYFLNKNIQFLINTTLIGNNREIIFSLIYRGIIKSEIEVISFLNILIKIISISEIIYLFYDLILNELYKEEDIKTVMNFLKKNYNYIFSGIVIYMNEQYSIKKENDIISKNNIHKIIERKIIKTDIEWKKIEFLINNFYIDYKN</sequence>
<evidence type="ECO:0000256" key="1">
    <source>
        <dbReference type="SAM" id="Phobius"/>
    </source>
</evidence>
<keyword evidence="1" id="KW-0472">Membrane</keyword>
<evidence type="ECO:0000313" key="3">
    <source>
        <dbReference type="Proteomes" id="UP000231823"/>
    </source>
</evidence>
<dbReference type="AlphaFoldDB" id="A0A2K8SG25"/>
<evidence type="ECO:0000313" key="2">
    <source>
        <dbReference type="EMBL" id="AUB31770.1"/>
    </source>
</evidence>
<feature type="transmembrane region" description="Helical" evidence="1">
    <location>
        <begin position="91"/>
        <end position="108"/>
    </location>
</feature>
<accession>A0A2K8SG25</accession>
<feature type="transmembrane region" description="Helical" evidence="1">
    <location>
        <begin position="573"/>
        <end position="594"/>
    </location>
</feature>
<dbReference type="InterPro" id="IPR027417">
    <property type="entry name" value="P-loop_NTPase"/>
</dbReference>
<dbReference type="KEGG" id="sfz:SFLOR_v1c07220"/>
<proteinExistence type="predicted"/>
<dbReference type="Proteomes" id="UP000231823">
    <property type="component" value="Chromosome"/>
</dbReference>